<protein>
    <submittedName>
        <fullName evidence="1">Uncharacterized protein</fullName>
    </submittedName>
</protein>
<reference evidence="1 2" key="1">
    <citation type="submission" date="2013-01" db="EMBL/GenBank/DDBJ databases">
        <authorList>
            <person name="Harkins D.M."/>
            <person name="Durkin A.S."/>
            <person name="Brinkac L.M."/>
            <person name="Haft D.H."/>
            <person name="Selengut J.D."/>
            <person name="Sanka R."/>
            <person name="DePew J."/>
            <person name="Purushe J."/>
            <person name="Hospenthal D.R."/>
            <person name="Murray C.K."/>
            <person name="Pimentel G."/>
            <person name="Wasfy M."/>
            <person name="Parker T."/>
            <person name="Miller R.S."/>
            <person name="Vinetz J.M."/>
            <person name="Sutton G.G."/>
            <person name="Nierman W.C."/>
            <person name="Fouts D.E."/>
        </authorList>
    </citation>
    <scope>NUCLEOTIDE SEQUENCE [LARGE SCALE GENOMIC DNA]</scope>
    <source>
        <strain evidence="1 2">2006001854</strain>
    </source>
</reference>
<gene>
    <name evidence="1" type="ORF">LEP1GSC037_3624</name>
</gene>
<name>M6GC41_LEPIR</name>
<evidence type="ECO:0000313" key="1">
    <source>
        <dbReference type="EMBL" id="EMM82345.1"/>
    </source>
</evidence>
<accession>M6GC41</accession>
<dbReference type="Proteomes" id="UP000012128">
    <property type="component" value="Unassembled WGS sequence"/>
</dbReference>
<comment type="caution">
    <text evidence="1">The sequence shown here is derived from an EMBL/GenBank/DDBJ whole genome shotgun (WGS) entry which is preliminary data.</text>
</comment>
<evidence type="ECO:0000313" key="2">
    <source>
        <dbReference type="Proteomes" id="UP000012128"/>
    </source>
</evidence>
<sequence length="55" mass="7051">MRPSSKRCYTNQKRKKQSIWQRNRFIDPYKIKYHKFYCKTMFQRKILRTLLYNSE</sequence>
<organism evidence="1 2">
    <name type="scientific">Leptospira interrogans str. 2006001854</name>
    <dbReference type="NCBI Taxonomy" id="1001590"/>
    <lineage>
        <taxon>Bacteria</taxon>
        <taxon>Pseudomonadati</taxon>
        <taxon>Spirochaetota</taxon>
        <taxon>Spirochaetia</taxon>
        <taxon>Leptospirales</taxon>
        <taxon>Leptospiraceae</taxon>
        <taxon>Leptospira</taxon>
    </lineage>
</organism>
<dbReference type="AlphaFoldDB" id="M6GC41"/>
<proteinExistence type="predicted"/>
<dbReference type="EMBL" id="AFLW02000086">
    <property type="protein sequence ID" value="EMM82345.1"/>
    <property type="molecule type" value="Genomic_DNA"/>
</dbReference>